<protein>
    <submittedName>
        <fullName evidence="2">Universal stress protein family protein</fullName>
    </submittedName>
</protein>
<dbReference type="Gene3D" id="3.40.50.620">
    <property type="entry name" value="HUPs"/>
    <property type="match status" value="1"/>
</dbReference>
<dbReference type="InterPro" id="IPR006016">
    <property type="entry name" value="UspA"/>
</dbReference>
<gene>
    <name evidence="2" type="ORF">DFJ68_0534</name>
</gene>
<dbReference type="OrthoDB" id="3828911at2"/>
<name>A0A495XUB7_9MICO</name>
<reference evidence="2 3" key="1">
    <citation type="submission" date="2018-10" db="EMBL/GenBank/DDBJ databases">
        <title>Sequencing the genomes of 1000 actinobacteria strains.</title>
        <authorList>
            <person name="Klenk H.-P."/>
        </authorList>
    </citation>
    <scope>NUCLEOTIDE SEQUENCE [LARGE SCALE GENOMIC DNA]</scope>
    <source>
        <strain evidence="2 3">DSM 44267</strain>
    </source>
</reference>
<dbReference type="SUPFAM" id="SSF52402">
    <property type="entry name" value="Adenine nucleotide alpha hydrolases-like"/>
    <property type="match status" value="1"/>
</dbReference>
<dbReference type="RefSeq" id="WP_121030789.1">
    <property type="nucleotide sequence ID" value="NZ_RBXT01000001.1"/>
</dbReference>
<evidence type="ECO:0000259" key="1">
    <source>
        <dbReference type="Pfam" id="PF00582"/>
    </source>
</evidence>
<keyword evidence="3" id="KW-1185">Reference proteome</keyword>
<dbReference type="Pfam" id="PF00582">
    <property type="entry name" value="Usp"/>
    <property type="match status" value="1"/>
</dbReference>
<feature type="domain" description="UspA" evidence="1">
    <location>
        <begin position="18"/>
        <end position="152"/>
    </location>
</feature>
<dbReference type="AlphaFoldDB" id="A0A495XUB7"/>
<dbReference type="Proteomes" id="UP000278440">
    <property type="component" value="Unassembled WGS sequence"/>
</dbReference>
<proteinExistence type="predicted"/>
<comment type="caution">
    <text evidence="2">The sequence shown here is derived from an EMBL/GenBank/DDBJ whole genome shotgun (WGS) entry which is preliminary data.</text>
</comment>
<sequence>MTDAGGPADAGGRGQDFTVVVGVSPSSGSPRALAWAAREAAVRGGRLVAVRAWRPTAPVAATGGRLPSVAADTDADHTTAQTELDAAVAAALGPDHDTSTRIVVAGRRTALTQAAEGADLLVLEGPRTGEVSPRWLVGRLLRSVPCPVVVVPVPAGEARSPVAAGARAVGRAAARAAATAGRPGLQRPPT</sequence>
<evidence type="ECO:0000313" key="2">
    <source>
        <dbReference type="EMBL" id="RKT77119.1"/>
    </source>
</evidence>
<evidence type="ECO:0000313" key="3">
    <source>
        <dbReference type="Proteomes" id="UP000278440"/>
    </source>
</evidence>
<dbReference type="EMBL" id="RBXT01000001">
    <property type="protein sequence ID" value="RKT77119.1"/>
    <property type="molecule type" value="Genomic_DNA"/>
</dbReference>
<dbReference type="InterPro" id="IPR014729">
    <property type="entry name" value="Rossmann-like_a/b/a_fold"/>
</dbReference>
<accession>A0A495XUB7</accession>
<organism evidence="2 3">
    <name type="scientific">Terracoccus luteus</name>
    <dbReference type="NCBI Taxonomy" id="53356"/>
    <lineage>
        <taxon>Bacteria</taxon>
        <taxon>Bacillati</taxon>
        <taxon>Actinomycetota</taxon>
        <taxon>Actinomycetes</taxon>
        <taxon>Micrococcales</taxon>
        <taxon>Intrasporangiaceae</taxon>
        <taxon>Terracoccus</taxon>
    </lineage>
</organism>